<keyword evidence="1" id="KW-0812">Transmembrane</keyword>
<feature type="transmembrane region" description="Helical" evidence="1">
    <location>
        <begin position="126"/>
        <end position="149"/>
    </location>
</feature>
<comment type="caution">
    <text evidence="2">The sequence shown here is derived from an EMBL/GenBank/DDBJ whole genome shotgun (WGS) entry which is preliminary data.</text>
</comment>
<dbReference type="EMBL" id="WJXZ01000004">
    <property type="protein sequence ID" value="MRS61265.1"/>
    <property type="molecule type" value="Genomic_DNA"/>
</dbReference>
<feature type="transmembrane region" description="Helical" evidence="1">
    <location>
        <begin position="21"/>
        <end position="43"/>
    </location>
</feature>
<organism evidence="2 3">
    <name type="scientific">Larkinella terrae</name>
    <dbReference type="NCBI Taxonomy" id="2025311"/>
    <lineage>
        <taxon>Bacteria</taxon>
        <taxon>Pseudomonadati</taxon>
        <taxon>Bacteroidota</taxon>
        <taxon>Cytophagia</taxon>
        <taxon>Cytophagales</taxon>
        <taxon>Spirosomataceae</taxon>
        <taxon>Larkinella</taxon>
    </lineage>
</organism>
<evidence type="ECO:0000313" key="3">
    <source>
        <dbReference type="Proteomes" id="UP000441754"/>
    </source>
</evidence>
<dbReference type="NCBIfam" id="NF047765">
    <property type="entry name" value="LIC_13387_fam"/>
    <property type="match status" value="1"/>
</dbReference>
<reference evidence="2 3" key="1">
    <citation type="journal article" date="2018" name="Antonie Van Leeuwenhoek">
        <title>Larkinella terrae sp. nov., isolated from soil on Jeju Island, South Korea.</title>
        <authorList>
            <person name="Ten L.N."/>
            <person name="Jeon J."/>
            <person name="Park S.J."/>
            <person name="Park S."/>
            <person name="Lee S.Y."/>
            <person name="Kim M.K."/>
            <person name="Jung H.Y."/>
        </authorList>
    </citation>
    <scope>NUCLEOTIDE SEQUENCE [LARGE SCALE GENOMIC DNA]</scope>
    <source>
        <strain evidence="2 3">KCTC 52001</strain>
    </source>
</reference>
<gene>
    <name evidence="2" type="ORF">GJJ30_08180</name>
</gene>
<dbReference type="AlphaFoldDB" id="A0A7K0EHN4"/>
<protein>
    <submittedName>
        <fullName evidence="2">Uncharacterized protein</fullName>
    </submittedName>
</protein>
<dbReference type="PROSITE" id="PS51257">
    <property type="entry name" value="PROKAR_LIPOPROTEIN"/>
    <property type="match status" value="1"/>
</dbReference>
<keyword evidence="3" id="KW-1185">Reference proteome</keyword>
<dbReference type="OrthoDB" id="960254at2"/>
<evidence type="ECO:0000256" key="1">
    <source>
        <dbReference type="SAM" id="Phobius"/>
    </source>
</evidence>
<feature type="transmembrane region" description="Helical" evidence="1">
    <location>
        <begin position="70"/>
        <end position="92"/>
    </location>
</feature>
<dbReference type="Proteomes" id="UP000441754">
    <property type="component" value="Unassembled WGS sequence"/>
</dbReference>
<sequence>MTKPIFGQKLKTMLSKYLWMTGSLIIAGLGCIHLYLTFFTAAFSSTNENMIQQMKASSPVLSPAITMWKAWIGFNASHSSGLLFIGLLNFYIALRYFGTVQFDPLFFIITILTIGFYVWLAEKYWFNIPLLGVSMALICFVASFVLTLIND</sequence>
<proteinExistence type="predicted"/>
<name>A0A7K0EHN4_9BACT</name>
<keyword evidence="1" id="KW-0472">Membrane</keyword>
<dbReference type="InterPro" id="IPR058068">
    <property type="entry name" value="LIC_13387-like"/>
</dbReference>
<feature type="transmembrane region" description="Helical" evidence="1">
    <location>
        <begin position="104"/>
        <end position="120"/>
    </location>
</feature>
<evidence type="ECO:0000313" key="2">
    <source>
        <dbReference type="EMBL" id="MRS61265.1"/>
    </source>
</evidence>
<keyword evidence="1" id="KW-1133">Transmembrane helix</keyword>
<dbReference type="RefSeq" id="WP_154174666.1">
    <property type="nucleotide sequence ID" value="NZ_WJXZ01000004.1"/>
</dbReference>
<accession>A0A7K0EHN4</accession>